<dbReference type="KEGG" id="lcs:LCBD_2562"/>
<accession>A0A243Q1U1</accession>
<evidence type="ECO:0000313" key="2">
    <source>
        <dbReference type="EMBL" id="MDR7623546.1"/>
    </source>
</evidence>
<accession>A0A0E2M0Y2</accession>
<proteinExistence type="predicted"/>
<name>A0A243Q1U1_LACPA</name>
<evidence type="ECO:0000313" key="4">
    <source>
        <dbReference type="EMBL" id="QOP56245.1"/>
    </source>
</evidence>
<evidence type="ECO:0000313" key="7">
    <source>
        <dbReference type="Proteomes" id="UP001212327"/>
    </source>
</evidence>
<dbReference type="KEGG" id="lce:LC2W_2542"/>
<dbReference type="Proteomes" id="UP000593972">
    <property type="component" value="Chromosome"/>
</dbReference>
<reference evidence="8" key="4">
    <citation type="submission" date="2023-07" db="EMBL/GenBank/DDBJ databases">
        <title>Lacticaseibacillus paracasei KCKM 0992.</title>
        <authorList>
            <person name="Kim T.W."/>
        </authorList>
    </citation>
    <scope>NUCLEOTIDE SEQUENCE [LARGE SCALE GENOMIC DNA]</scope>
    <source>
        <strain evidence="8">KCKM 0992</strain>
    </source>
</reference>
<evidence type="ECO:0000313" key="3">
    <source>
        <dbReference type="EMBL" id="POE40608.1"/>
    </source>
</evidence>
<evidence type="ECO:0000313" key="6">
    <source>
        <dbReference type="Proteomes" id="UP000593972"/>
    </source>
</evidence>
<dbReference type="EMBL" id="JAQLSF010000001">
    <property type="protein sequence ID" value="MDB1564237.1"/>
    <property type="molecule type" value="Genomic_DNA"/>
</dbReference>
<reference evidence="3 5" key="1">
    <citation type="journal article" date="2015" name="J. Am. Soc. Brew. Chem.">
        <title>Dissolved carbon dioxide selects for lactic acid bacteria able to grow in and spoil packaged beer.</title>
        <authorList>
            <person name="Bergsveinson J."/>
            <person name="Redekop A."/>
            <person name="Zoerb S."/>
            <person name="Ziola B."/>
        </authorList>
    </citation>
    <scope>NUCLEOTIDE SEQUENCE [LARGE SCALE GENOMIC DNA]</scope>
    <source>
        <strain evidence="3 5">CCC B1205</strain>
    </source>
</reference>
<evidence type="ECO:0000313" key="1">
    <source>
        <dbReference type="EMBL" id="MDB1564237.1"/>
    </source>
</evidence>
<dbReference type="EMBL" id="CP050500">
    <property type="protein sequence ID" value="QOP56245.1"/>
    <property type="molecule type" value="Genomic_DNA"/>
</dbReference>
<accession>A0A125UAU5</accession>
<dbReference type="Proteomes" id="UP000237433">
    <property type="component" value="Unassembled WGS sequence"/>
</dbReference>
<dbReference type="GeneID" id="57090977"/>
<reference evidence="4 6" key="2">
    <citation type="submission" date="2020-03" db="EMBL/GenBank/DDBJ databases">
        <title>Complete genome sequence of Lactobacillus paracasei strain NFFJ04, isolated from animal feed.</title>
        <authorList>
            <person name="Jung J.Y."/>
        </authorList>
    </citation>
    <scope>NUCLEOTIDE SEQUENCE [LARGE SCALE GENOMIC DNA]</scope>
    <source>
        <strain evidence="4 6">NFFJ04</strain>
    </source>
</reference>
<reference evidence="2" key="5">
    <citation type="submission" date="2024-03" db="EMBL/GenBank/DDBJ databases">
        <title>Lacticaseibacillus paracasei KCKM 0992.</title>
        <authorList>
            <person name="Kim T.W."/>
        </authorList>
    </citation>
    <scope>NUCLEOTIDE SEQUENCE</scope>
    <source>
        <strain evidence="2">KCKM 0992</strain>
    </source>
</reference>
<dbReference type="AlphaFoldDB" id="A0A243Q1U1"/>
<dbReference type="Proteomes" id="UP001212327">
    <property type="component" value="Unassembled WGS sequence"/>
</dbReference>
<reference evidence="1 7" key="3">
    <citation type="submission" date="2023-01" db="EMBL/GenBank/DDBJ databases">
        <title>Complete genome sequence of Lacticaseibacillus paracasei SRCM217440 isolated from Makgeolli.</title>
        <authorList>
            <person name="Yang H.-G."/>
            <person name="Jeong S.-J."/>
            <person name="Ha G.-S."/>
            <person name="Yang H.-J."/>
            <person name="Jeong D.-Y."/>
        </authorList>
    </citation>
    <scope>NUCLEOTIDE SEQUENCE [LARGE SCALE GENOMIC DNA]</scope>
    <source>
        <strain evidence="1 7">SRCM217440</strain>
    </source>
</reference>
<organism evidence="1 7">
    <name type="scientific">Lacticaseibacillus paracasei</name>
    <name type="common">Lactobacillus paracasei</name>
    <dbReference type="NCBI Taxonomy" id="1597"/>
    <lineage>
        <taxon>Bacteria</taxon>
        <taxon>Bacillati</taxon>
        <taxon>Bacillota</taxon>
        <taxon>Bacilli</taxon>
        <taxon>Lactobacillales</taxon>
        <taxon>Lactobacillaceae</taxon>
        <taxon>Lacticaseibacillus</taxon>
    </lineage>
</organism>
<evidence type="ECO:0000313" key="8">
    <source>
        <dbReference type="Proteomes" id="UP001268544"/>
    </source>
</evidence>
<gene>
    <name evidence="3" type="ORF">ACX51_12210</name>
    <name evidence="4" type="ORF">HCJ88_10890</name>
    <name evidence="1" type="ORF">PGA78_05555</name>
    <name evidence="2" type="ORF">RF672_02705</name>
</gene>
<evidence type="ECO:0000313" key="5">
    <source>
        <dbReference type="Proteomes" id="UP000237433"/>
    </source>
</evidence>
<sequence length="103" mass="11928">MLKIDALVDAGMVSLMVMGGVICYAVPVFWKRILRRHLIHEIKTLNQGLQLSSKAMSQLIDPENPYMVFADENGELDFSFLWLGNLRQLRRELRLIKEQKARV</sequence>
<protein>
    <submittedName>
        <fullName evidence="1">Uncharacterized protein</fullName>
    </submittedName>
</protein>
<dbReference type="EMBL" id="LGIY01000024">
    <property type="protein sequence ID" value="POE40608.1"/>
    <property type="molecule type" value="Genomic_DNA"/>
</dbReference>
<dbReference type="RefSeq" id="WP_003580849.1">
    <property type="nucleotide sequence ID" value="NC_010999.1"/>
</dbReference>
<dbReference type="Proteomes" id="UP001268544">
    <property type="component" value="Unassembled WGS sequence"/>
</dbReference>
<dbReference type="EMBL" id="JAVKVH010000001">
    <property type="protein sequence ID" value="MDR7623546.1"/>
    <property type="molecule type" value="Genomic_DNA"/>
</dbReference>